<organism evidence="1 2">
    <name type="scientific">Paramuribaculum intestinale</name>
    <dbReference type="NCBI Taxonomy" id="2094151"/>
    <lineage>
        <taxon>Bacteria</taxon>
        <taxon>Pseudomonadati</taxon>
        <taxon>Bacteroidota</taxon>
        <taxon>Bacteroidia</taxon>
        <taxon>Bacteroidales</taxon>
        <taxon>Muribaculaceae</taxon>
        <taxon>Paramuribaculum</taxon>
    </lineage>
</organism>
<dbReference type="AlphaFoldDB" id="A0A2V1IWN8"/>
<dbReference type="Proteomes" id="UP000244925">
    <property type="component" value="Unassembled WGS sequence"/>
</dbReference>
<evidence type="ECO:0000313" key="2">
    <source>
        <dbReference type="Proteomes" id="UP000244925"/>
    </source>
</evidence>
<keyword evidence="2" id="KW-1185">Reference proteome</keyword>
<accession>A0A2V1IWN8</accession>
<reference evidence="2" key="1">
    <citation type="submission" date="2018-02" db="EMBL/GenBank/DDBJ databases">
        <authorList>
            <person name="Clavel T."/>
            <person name="Strowig T."/>
        </authorList>
    </citation>
    <scope>NUCLEOTIDE SEQUENCE [LARGE SCALE GENOMIC DNA]</scope>
    <source>
        <strain evidence="2">DSM 100764</strain>
    </source>
</reference>
<comment type="caution">
    <text evidence="1">The sequence shown here is derived from an EMBL/GenBank/DDBJ whole genome shotgun (WGS) entry which is preliminary data.</text>
</comment>
<evidence type="ECO:0000313" key="1">
    <source>
        <dbReference type="EMBL" id="PWB06723.1"/>
    </source>
</evidence>
<proteinExistence type="predicted"/>
<sequence length="128" mass="14461">METSTITFDQLPHVVSGLSEKLDRVLELLEKVGAANPFKQHKPSRRIVHAKEACTIIGKSLSTLYRAIKAPNDPIPSYKRGKLLYFYEDELYAWIENGRKHAVAPSFEEQVAAVTAGMKRRPRGGYNF</sequence>
<protein>
    <submittedName>
        <fullName evidence="1">DNA-binding protein</fullName>
    </submittedName>
</protein>
<dbReference type="GO" id="GO:0003677">
    <property type="term" value="F:DNA binding"/>
    <property type="evidence" value="ECO:0007669"/>
    <property type="project" value="UniProtKB-KW"/>
</dbReference>
<dbReference type="GeneID" id="93424723"/>
<dbReference type="RefSeq" id="WP_107036482.1">
    <property type="nucleotide sequence ID" value="NZ_CP098825.1"/>
</dbReference>
<gene>
    <name evidence="1" type="ORF">C5O25_09370</name>
</gene>
<dbReference type="EMBL" id="PUBV01000020">
    <property type="protein sequence ID" value="PWB06723.1"/>
    <property type="molecule type" value="Genomic_DNA"/>
</dbReference>
<keyword evidence="1" id="KW-0238">DNA-binding</keyword>
<name>A0A2V1IWN8_9BACT</name>